<feature type="transmembrane region" description="Helical" evidence="1">
    <location>
        <begin position="6"/>
        <end position="26"/>
    </location>
</feature>
<name>A0A644ZQ84_9ZZZZ</name>
<feature type="transmembrane region" description="Helical" evidence="1">
    <location>
        <begin position="56"/>
        <end position="80"/>
    </location>
</feature>
<keyword evidence="1" id="KW-0472">Membrane</keyword>
<proteinExistence type="predicted"/>
<feature type="transmembrane region" description="Helical" evidence="1">
    <location>
        <begin position="294"/>
        <end position="319"/>
    </location>
</feature>
<feature type="transmembrane region" description="Helical" evidence="1">
    <location>
        <begin position="331"/>
        <end position="350"/>
    </location>
</feature>
<protein>
    <recommendedName>
        <fullName evidence="3">Na+/glutamate symporter</fullName>
    </recommendedName>
</protein>
<evidence type="ECO:0000313" key="2">
    <source>
        <dbReference type="EMBL" id="MPM39774.1"/>
    </source>
</evidence>
<dbReference type="InterPro" id="IPR049576">
    <property type="entry name" value="HDC-like"/>
</dbReference>
<dbReference type="AlphaFoldDB" id="A0A644ZQ84"/>
<feature type="transmembrane region" description="Helical" evidence="1">
    <location>
        <begin position="241"/>
        <end position="261"/>
    </location>
</feature>
<feature type="transmembrane region" description="Helical" evidence="1">
    <location>
        <begin position="148"/>
        <end position="169"/>
    </location>
</feature>
<sequence length="400" mass="42765">MQPWVLNQGSALLIVAIIMWLSDIVGTATKAKVPGTFVLSLILLVGWWTVLPQDLLDISGVTALASFVRYYIMVQIGTLFDPKELLREWKTVVTTLSAVVGIIIMVYGIGHFIMEPNIALAMTPPLTGGVMAMMLMSDAATALGRTDVATVAVLACVLQGFMGMPGASFCLSKAGKPMLEQYRAGTFVAEGAKEGVESKPKLIEKIPKKYRSGNYYITTLIFFAMLSMMLASFCATHGLKLINSSITGIIVGILASALGLIEKDPQGKAQMAGYSNFVLMPSLLGSLRTATPKLVAGLIVPLLIGFALALIGVVVTSFVVGTSKPVGFNKYIAVACGLNCFLGFPPNYYVTMETINTLTDDETERKFLVDQLLPKMIIASITAVSVVSVLIAGVMVNMIK</sequence>
<keyword evidence="1" id="KW-1133">Transmembrane helix</keyword>
<evidence type="ECO:0008006" key="3">
    <source>
        <dbReference type="Google" id="ProtNLM"/>
    </source>
</evidence>
<gene>
    <name evidence="2" type="ORF">SDC9_86409</name>
</gene>
<feature type="transmembrane region" description="Helical" evidence="1">
    <location>
        <begin position="215"/>
        <end position="234"/>
    </location>
</feature>
<comment type="caution">
    <text evidence="2">The sequence shown here is derived from an EMBL/GenBank/DDBJ whole genome shotgun (WGS) entry which is preliminary data.</text>
</comment>
<feature type="transmembrane region" description="Helical" evidence="1">
    <location>
        <begin position="118"/>
        <end position="136"/>
    </location>
</feature>
<evidence type="ECO:0000256" key="1">
    <source>
        <dbReference type="SAM" id="Phobius"/>
    </source>
</evidence>
<dbReference type="CDD" id="cd21416">
    <property type="entry name" value="HDC_protein"/>
    <property type="match status" value="1"/>
</dbReference>
<feature type="transmembrane region" description="Helical" evidence="1">
    <location>
        <begin position="33"/>
        <end position="50"/>
    </location>
</feature>
<feature type="transmembrane region" description="Helical" evidence="1">
    <location>
        <begin position="92"/>
        <end position="112"/>
    </location>
</feature>
<accession>A0A644ZQ84</accession>
<keyword evidence="1" id="KW-0812">Transmembrane</keyword>
<organism evidence="2">
    <name type="scientific">bioreactor metagenome</name>
    <dbReference type="NCBI Taxonomy" id="1076179"/>
    <lineage>
        <taxon>unclassified sequences</taxon>
        <taxon>metagenomes</taxon>
        <taxon>ecological metagenomes</taxon>
    </lineage>
</organism>
<dbReference type="EMBL" id="VSSQ01008764">
    <property type="protein sequence ID" value="MPM39774.1"/>
    <property type="molecule type" value="Genomic_DNA"/>
</dbReference>
<feature type="transmembrane region" description="Helical" evidence="1">
    <location>
        <begin position="376"/>
        <end position="399"/>
    </location>
</feature>
<reference evidence="2" key="1">
    <citation type="submission" date="2019-08" db="EMBL/GenBank/DDBJ databases">
        <authorList>
            <person name="Kucharzyk K."/>
            <person name="Murdoch R.W."/>
            <person name="Higgins S."/>
            <person name="Loffler F."/>
        </authorList>
    </citation>
    <scope>NUCLEOTIDE SEQUENCE</scope>
</reference>